<organism evidence="1 2">
    <name type="scientific">Armillaria borealis</name>
    <dbReference type="NCBI Taxonomy" id="47425"/>
    <lineage>
        <taxon>Eukaryota</taxon>
        <taxon>Fungi</taxon>
        <taxon>Dikarya</taxon>
        <taxon>Basidiomycota</taxon>
        <taxon>Agaricomycotina</taxon>
        <taxon>Agaricomycetes</taxon>
        <taxon>Agaricomycetidae</taxon>
        <taxon>Agaricales</taxon>
        <taxon>Marasmiineae</taxon>
        <taxon>Physalacriaceae</taxon>
        <taxon>Armillaria</taxon>
    </lineage>
</organism>
<evidence type="ECO:0000313" key="2">
    <source>
        <dbReference type="Proteomes" id="UP001175226"/>
    </source>
</evidence>
<protein>
    <submittedName>
        <fullName evidence="1">Uncharacterized protein</fullName>
    </submittedName>
</protein>
<dbReference type="PANTHER" id="PTHR43558">
    <property type="entry name" value="REDUCTASE, PUTATIVE (AFU_ORTHOLOGUE AFUA_3G10540)-RELATED"/>
    <property type="match status" value="1"/>
</dbReference>
<accession>A0AA39IXE7</accession>
<dbReference type="EMBL" id="JAUEPT010000113">
    <property type="protein sequence ID" value="KAK0431486.1"/>
    <property type="molecule type" value="Genomic_DNA"/>
</dbReference>
<dbReference type="AlphaFoldDB" id="A0AA39IXE7"/>
<gene>
    <name evidence="1" type="ORF">EV421DRAFT_1743088</name>
</gene>
<keyword evidence="2" id="KW-1185">Reference proteome</keyword>
<sequence>MLSAATSVDQGCTSSEKKEAHVDLFTHRLRKGINVDNAALLTSEEDQTRRRLYAIAHDDPVIADTHVGLVDVFDKENQGLFRSTPSNVPLQCTMFTDKAGGQSILEGEPVMVSSFQQFGDSWKSFTENMLLEIDWNNITVAGGSVLACLDRLSPTILGSPVHTRQYYRKWYPNSDIDLFLYGLSPEDVERKIKHIYDAVKSSLPYDVICVRTKNTVSVHSQYPFRVIQIVLRLYSSVIKYASRGIGILIPTLWWENVNPDIYRKRPSELQGLVRLLCMENLISMQTQNLHRPDMEKVFKVHGLVVDDTMESCMPNEVSDYAHFHVPHGPEWNAARIKCHIVNADHLLNSEDVNLDPIWKLLGVRDEALMGEAWHLHHHPAFCGSAQDCLEGCQSCSQLQTPQEALILADWSKKYVHRHVKFFKENPGCQMMSGSFNPITIGDWSTEAYSWDQGTEVSSHPLEDQERLSHHRLHRGFRKTVGLLMKSLQYSRQAMEAVEALLRSDT</sequence>
<reference evidence="1" key="1">
    <citation type="submission" date="2023-06" db="EMBL/GenBank/DDBJ databases">
        <authorList>
            <consortium name="Lawrence Berkeley National Laboratory"/>
            <person name="Ahrendt S."/>
            <person name="Sahu N."/>
            <person name="Indic B."/>
            <person name="Wong-Bajracharya J."/>
            <person name="Merenyi Z."/>
            <person name="Ke H.-M."/>
            <person name="Monk M."/>
            <person name="Kocsube S."/>
            <person name="Drula E."/>
            <person name="Lipzen A."/>
            <person name="Balint B."/>
            <person name="Henrissat B."/>
            <person name="Andreopoulos B."/>
            <person name="Martin F.M."/>
            <person name="Harder C.B."/>
            <person name="Rigling D."/>
            <person name="Ford K.L."/>
            <person name="Foster G.D."/>
            <person name="Pangilinan J."/>
            <person name="Papanicolaou A."/>
            <person name="Barry K."/>
            <person name="LaButti K."/>
            <person name="Viragh M."/>
            <person name="Koriabine M."/>
            <person name="Yan M."/>
            <person name="Riley R."/>
            <person name="Champramary S."/>
            <person name="Plett K.L."/>
            <person name="Tsai I.J."/>
            <person name="Slot J."/>
            <person name="Sipos G."/>
            <person name="Plett J."/>
            <person name="Nagy L.G."/>
            <person name="Grigoriev I.V."/>
        </authorList>
    </citation>
    <scope>NUCLEOTIDE SEQUENCE</scope>
    <source>
        <strain evidence="1">FPL87.14</strain>
    </source>
</reference>
<evidence type="ECO:0000313" key="1">
    <source>
        <dbReference type="EMBL" id="KAK0431486.1"/>
    </source>
</evidence>
<name>A0AA39IXE7_9AGAR</name>
<dbReference type="Proteomes" id="UP001175226">
    <property type="component" value="Unassembled WGS sequence"/>
</dbReference>
<dbReference type="InterPro" id="IPR053354">
    <property type="entry name" value="MGDG_epimerase"/>
</dbReference>
<comment type="caution">
    <text evidence="1">The sequence shown here is derived from an EMBL/GenBank/DDBJ whole genome shotgun (WGS) entry which is preliminary data.</text>
</comment>
<proteinExistence type="predicted"/>
<dbReference type="PANTHER" id="PTHR43558:SF6">
    <property type="entry name" value="REDUCTASE, PUTATIVE (AFU_ORTHOLOGUE AFUA_3G10540)-RELATED"/>
    <property type="match status" value="1"/>
</dbReference>